<dbReference type="AlphaFoldDB" id="A0ABD6BTS5"/>
<dbReference type="InterPro" id="IPR019546">
    <property type="entry name" value="TAT_signal_bac_arc"/>
</dbReference>
<dbReference type="InterPro" id="IPR006311">
    <property type="entry name" value="TAT_signal"/>
</dbReference>
<feature type="domain" description="Blue (type 1) copper" evidence="4">
    <location>
        <begin position="76"/>
        <end position="141"/>
    </location>
</feature>
<dbReference type="RefSeq" id="WP_267648011.1">
    <property type="nucleotide sequence ID" value="NZ_JANHGR010000003.1"/>
</dbReference>
<evidence type="ECO:0000313" key="6">
    <source>
        <dbReference type="Proteomes" id="UP001597139"/>
    </source>
</evidence>
<dbReference type="GO" id="GO:0046872">
    <property type="term" value="F:metal ion binding"/>
    <property type="evidence" value="ECO:0007669"/>
    <property type="project" value="UniProtKB-KW"/>
</dbReference>
<evidence type="ECO:0000256" key="1">
    <source>
        <dbReference type="ARBA" id="ARBA00022723"/>
    </source>
</evidence>
<keyword evidence="2" id="KW-0186">Copper</keyword>
<dbReference type="InterPro" id="IPR000923">
    <property type="entry name" value="BlueCu_1"/>
</dbReference>
<feature type="region of interest" description="Disordered" evidence="3">
    <location>
        <begin position="262"/>
        <end position="349"/>
    </location>
</feature>
<dbReference type="SUPFAM" id="SSF49503">
    <property type="entry name" value="Cupredoxins"/>
    <property type="match status" value="2"/>
</dbReference>
<gene>
    <name evidence="5" type="ORF">ACFSAU_13530</name>
</gene>
<feature type="domain" description="Blue (type 1) copper" evidence="4">
    <location>
        <begin position="190"/>
        <end position="264"/>
    </location>
</feature>
<dbReference type="InterPro" id="IPR008972">
    <property type="entry name" value="Cupredoxin"/>
</dbReference>
<feature type="compositionally biased region" description="Low complexity" evidence="3">
    <location>
        <begin position="269"/>
        <end position="287"/>
    </location>
</feature>
<dbReference type="Gene3D" id="2.60.40.420">
    <property type="entry name" value="Cupredoxins - blue copper proteins"/>
    <property type="match status" value="2"/>
</dbReference>
<evidence type="ECO:0000313" key="5">
    <source>
        <dbReference type="EMBL" id="MFD1568512.1"/>
    </source>
</evidence>
<organism evidence="5 6">
    <name type="scientific">Halolamina litorea</name>
    <dbReference type="NCBI Taxonomy" id="1515593"/>
    <lineage>
        <taxon>Archaea</taxon>
        <taxon>Methanobacteriati</taxon>
        <taxon>Methanobacteriota</taxon>
        <taxon>Stenosarchaea group</taxon>
        <taxon>Halobacteria</taxon>
        <taxon>Halobacteriales</taxon>
        <taxon>Haloferacaceae</taxon>
    </lineage>
</organism>
<dbReference type="PROSITE" id="PS51318">
    <property type="entry name" value="TAT"/>
    <property type="match status" value="1"/>
</dbReference>
<evidence type="ECO:0000256" key="2">
    <source>
        <dbReference type="ARBA" id="ARBA00023008"/>
    </source>
</evidence>
<evidence type="ECO:0000259" key="4">
    <source>
        <dbReference type="Pfam" id="PF00127"/>
    </source>
</evidence>
<evidence type="ECO:0000256" key="3">
    <source>
        <dbReference type="SAM" id="MobiDB-lite"/>
    </source>
</evidence>
<sequence length="349" mass="36856">MQDSTTSSRRRFVQLVGATGVAVGLSGVASPVAAQDGDVAETFELLGEQSGWVGVAPEGIADTTNPTLEFTPGETYRIEFENGDGLTHNLVIINEAEEVLHRTDTVAEEGATASIEFEATEEMYQYYCEPHPQSMRGDINVGQQAGGGAGDSREELIQQLIEESDYVFDGYVRAWEGLAPESIEGESNPTIELEAGQEYTFGWINGDGEPHNIAIRDDDGENLYATEITSTEDATQTLTFEATTDAVLYICEVHPNSMVGDLTVDGMGTATPTEAPPTETEPPATETEAPETEPPATEPATEPPETETGTPTATDGPGFGGLAALAGVGAGAAAAARRLSADSEDEREE</sequence>
<dbReference type="Pfam" id="PF00127">
    <property type="entry name" value="Copper-bind"/>
    <property type="match status" value="2"/>
</dbReference>
<comment type="caution">
    <text evidence="5">The sequence shown here is derived from an EMBL/GenBank/DDBJ whole genome shotgun (WGS) entry which is preliminary data.</text>
</comment>
<proteinExistence type="predicted"/>
<keyword evidence="6" id="KW-1185">Reference proteome</keyword>
<dbReference type="Proteomes" id="UP001597139">
    <property type="component" value="Unassembled WGS sequence"/>
</dbReference>
<protein>
    <submittedName>
        <fullName evidence="5">Plastocyanin/azurin family copper-binding protein</fullName>
    </submittedName>
</protein>
<feature type="compositionally biased region" description="Low complexity" evidence="3">
    <location>
        <begin position="306"/>
        <end position="336"/>
    </location>
</feature>
<name>A0ABD6BTS5_9EURY</name>
<accession>A0ABD6BTS5</accession>
<dbReference type="EMBL" id="JBHUCZ010000012">
    <property type="protein sequence ID" value="MFD1568512.1"/>
    <property type="molecule type" value="Genomic_DNA"/>
</dbReference>
<dbReference type="NCBIfam" id="TIGR01409">
    <property type="entry name" value="TAT_signal_seq"/>
    <property type="match status" value="1"/>
</dbReference>
<keyword evidence="1" id="KW-0479">Metal-binding</keyword>
<reference evidence="5 6" key="1">
    <citation type="journal article" date="2019" name="Int. J. Syst. Evol. Microbiol.">
        <title>The Global Catalogue of Microorganisms (GCM) 10K type strain sequencing project: providing services to taxonomists for standard genome sequencing and annotation.</title>
        <authorList>
            <consortium name="The Broad Institute Genomics Platform"/>
            <consortium name="The Broad Institute Genome Sequencing Center for Infectious Disease"/>
            <person name="Wu L."/>
            <person name="Ma J."/>
        </authorList>
    </citation>
    <scope>NUCLEOTIDE SEQUENCE [LARGE SCALE GENOMIC DNA]</scope>
    <source>
        <strain evidence="5 6">CGMCC 1.12859</strain>
    </source>
</reference>